<reference evidence="2" key="1">
    <citation type="submission" date="2023-06" db="EMBL/GenBank/DDBJ databases">
        <title>Multi-omics analyses reveal the molecular pathogenesis toolkit of Lasiodiplodia hormozganensis, a cross-kingdom pathogen.</title>
        <authorList>
            <person name="Felix C."/>
            <person name="Meneses R."/>
            <person name="Goncalves M.F.M."/>
            <person name="Tilleman L."/>
            <person name="Duarte A.S."/>
            <person name="Jorrin-Novo J.V."/>
            <person name="Van De Peer Y."/>
            <person name="Deforce D."/>
            <person name="Van Nieuwerburgh F."/>
            <person name="Esteves A.C."/>
            <person name="Alves A."/>
        </authorList>
    </citation>
    <scope>NUCLEOTIDE SEQUENCE</scope>
    <source>
        <strain evidence="2">CBS 339.90</strain>
    </source>
</reference>
<dbReference type="EMBL" id="JAUJDW010000048">
    <property type="protein sequence ID" value="KAK0647494.1"/>
    <property type="molecule type" value="Genomic_DNA"/>
</dbReference>
<evidence type="ECO:0000313" key="2">
    <source>
        <dbReference type="EMBL" id="KAK0647494.1"/>
    </source>
</evidence>
<accession>A0AA40CSG9</accession>
<gene>
    <name evidence="2" type="ORF">DIS24_g7657</name>
</gene>
<comment type="caution">
    <text evidence="2">The sequence shown here is derived from an EMBL/GenBank/DDBJ whole genome shotgun (WGS) entry which is preliminary data.</text>
</comment>
<protein>
    <submittedName>
        <fullName evidence="2">Uncharacterized protein</fullName>
    </submittedName>
</protein>
<dbReference type="Proteomes" id="UP001175001">
    <property type="component" value="Unassembled WGS sequence"/>
</dbReference>
<proteinExistence type="predicted"/>
<feature type="region of interest" description="Disordered" evidence="1">
    <location>
        <begin position="61"/>
        <end position="97"/>
    </location>
</feature>
<organism evidence="2 3">
    <name type="scientific">Lasiodiplodia hormozganensis</name>
    <dbReference type="NCBI Taxonomy" id="869390"/>
    <lineage>
        <taxon>Eukaryota</taxon>
        <taxon>Fungi</taxon>
        <taxon>Dikarya</taxon>
        <taxon>Ascomycota</taxon>
        <taxon>Pezizomycotina</taxon>
        <taxon>Dothideomycetes</taxon>
        <taxon>Dothideomycetes incertae sedis</taxon>
        <taxon>Botryosphaeriales</taxon>
        <taxon>Botryosphaeriaceae</taxon>
        <taxon>Lasiodiplodia</taxon>
    </lineage>
</organism>
<name>A0AA40CSG9_9PEZI</name>
<sequence>MSTTYALAAQSTGPRPGDAAALRLLPRGAARPPARPPNCSSRAFLLGTGLDVRRRVWTTAAGGRARPRIGKQPVHTSSSPTGGGGGVLDVPRAHKSC</sequence>
<evidence type="ECO:0000313" key="3">
    <source>
        <dbReference type="Proteomes" id="UP001175001"/>
    </source>
</evidence>
<keyword evidence="3" id="KW-1185">Reference proteome</keyword>
<evidence type="ECO:0000256" key="1">
    <source>
        <dbReference type="SAM" id="MobiDB-lite"/>
    </source>
</evidence>
<dbReference type="AlphaFoldDB" id="A0AA40CSG9"/>